<accession>A0ABU7RNU9</accession>
<dbReference type="Proteomes" id="UP001332243">
    <property type="component" value="Unassembled WGS sequence"/>
</dbReference>
<keyword evidence="2" id="KW-1185">Reference proteome</keyword>
<proteinExistence type="predicted"/>
<reference evidence="1 2" key="1">
    <citation type="submission" date="2024-01" db="EMBL/GenBank/DDBJ databases">
        <title>Genome insights into Plantactinospora sonchi sp. nov.</title>
        <authorList>
            <person name="Wang L."/>
        </authorList>
    </citation>
    <scope>NUCLEOTIDE SEQUENCE [LARGE SCALE GENOMIC DNA]</scope>
    <source>
        <strain evidence="1 2">NEAU-QY2</strain>
    </source>
</reference>
<evidence type="ECO:0000313" key="1">
    <source>
        <dbReference type="EMBL" id="MEE6258126.1"/>
    </source>
</evidence>
<comment type="caution">
    <text evidence="1">The sequence shown here is derived from an EMBL/GenBank/DDBJ whole genome shotgun (WGS) entry which is preliminary data.</text>
</comment>
<gene>
    <name evidence="1" type="ORF">V1633_06415</name>
</gene>
<dbReference type="EMBL" id="JAZGQK010000006">
    <property type="protein sequence ID" value="MEE6258126.1"/>
    <property type="molecule type" value="Genomic_DNA"/>
</dbReference>
<dbReference type="RefSeq" id="WP_331213256.1">
    <property type="nucleotide sequence ID" value="NZ_JAZGQK010000006.1"/>
</dbReference>
<organism evidence="1 2">
    <name type="scientific">Plantactinospora sonchi</name>
    <dbReference type="NCBI Taxonomy" id="1544735"/>
    <lineage>
        <taxon>Bacteria</taxon>
        <taxon>Bacillati</taxon>
        <taxon>Actinomycetota</taxon>
        <taxon>Actinomycetes</taxon>
        <taxon>Micromonosporales</taxon>
        <taxon>Micromonosporaceae</taxon>
        <taxon>Plantactinospora</taxon>
    </lineage>
</organism>
<evidence type="ECO:0000313" key="2">
    <source>
        <dbReference type="Proteomes" id="UP001332243"/>
    </source>
</evidence>
<name>A0ABU7RNU9_9ACTN</name>
<protein>
    <submittedName>
        <fullName evidence="1">Uncharacterized protein</fullName>
    </submittedName>
</protein>
<sequence length="72" mass="8786">MVHVSRQYHTVPPDLVWLGELPLHPGIPRRRTATGWDYPRMQVVWQRRWDRLPGVARAAYRADDWFDEWRDF</sequence>